<dbReference type="InterPro" id="IPR001650">
    <property type="entry name" value="Helicase_C-like"/>
</dbReference>
<feature type="domain" description="Helicase ATP-binding" evidence="8">
    <location>
        <begin position="312"/>
        <end position="486"/>
    </location>
</feature>
<evidence type="ECO:0000313" key="11">
    <source>
        <dbReference type="Proteomes" id="UP000026962"/>
    </source>
</evidence>
<name>A0A0E0KXA1_ORYPU</name>
<evidence type="ECO:0000256" key="7">
    <source>
        <dbReference type="SAM" id="MobiDB-lite"/>
    </source>
</evidence>
<dbReference type="Gramene" id="OPUNC04G28350.2">
    <property type="protein sequence ID" value="OPUNC04G28350.2"/>
    <property type="gene ID" value="OPUNC04G28350"/>
</dbReference>
<proteinExistence type="inferred from homology"/>
<dbReference type="Gene3D" id="3.40.50.10810">
    <property type="entry name" value="Tandem AAA-ATPase domain"/>
    <property type="match status" value="2"/>
</dbReference>
<dbReference type="SMART" id="SM00490">
    <property type="entry name" value="HELICc"/>
    <property type="match status" value="2"/>
</dbReference>
<accession>A0A0E0KXA1</accession>
<dbReference type="SUPFAM" id="SSF52540">
    <property type="entry name" value="P-loop containing nucleoside triphosphate hydrolases"/>
    <property type="match status" value="4"/>
</dbReference>
<organism evidence="10">
    <name type="scientific">Oryza punctata</name>
    <name type="common">Red rice</name>
    <dbReference type="NCBI Taxonomy" id="4537"/>
    <lineage>
        <taxon>Eukaryota</taxon>
        <taxon>Viridiplantae</taxon>
        <taxon>Streptophyta</taxon>
        <taxon>Embryophyta</taxon>
        <taxon>Tracheophyta</taxon>
        <taxon>Spermatophyta</taxon>
        <taxon>Magnoliopsida</taxon>
        <taxon>Liliopsida</taxon>
        <taxon>Poales</taxon>
        <taxon>Poaceae</taxon>
        <taxon>BOP clade</taxon>
        <taxon>Oryzoideae</taxon>
        <taxon>Oryzeae</taxon>
        <taxon>Oryzinae</taxon>
        <taxon>Oryza</taxon>
    </lineage>
</organism>
<dbReference type="PANTHER" id="PTHR45629">
    <property type="entry name" value="SNF2/RAD54 FAMILY MEMBER"/>
    <property type="match status" value="1"/>
</dbReference>
<keyword evidence="11" id="KW-1185">Reference proteome</keyword>
<dbReference type="GO" id="GO:0006310">
    <property type="term" value="P:DNA recombination"/>
    <property type="evidence" value="ECO:0007669"/>
    <property type="project" value="UniProtKB-KW"/>
</dbReference>
<evidence type="ECO:0000313" key="10">
    <source>
        <dbReference type="EnsemblPlants" id="OPUNC04G28350.2"/>
    </source>
</evidence>
<reference evidence="10" key="1">
    <citation type="submission" date="2015-04" db="UniProtKB">
        <authorList>
            <consortium name="EnsemblPlants"/>
        </authorList>
    </citation>
    <scope>IDENTIFICATION</scope>
</reference>
<comment type="similarity">
    <text evidence="1">Belongs to the SNF2/RAD54 helicase family.</text>
</comment>
<dbReference type="Pfam" id="PF00271">
    <property type="entry name" value="Helicase_C"/>
    <property type="match status" value="2"/>
</dbReference>
<dbReference type="eggNOG" id="KOG0387">
    <property type="taxonomic scope" value="Eukaryota"/>
</dbReference>
<reference evidence="10" key="2">
    <citation type="submission" date="2018-05" db="EMBL/GenBank/DDBJ databases">
        <title>OpunRS2 (Oryza punctata Reference Sequence Version 2).</title>
        <authorList>
            <person name="Zhang J."/>
            <person name="Kudrna D."/>
            <person name="Lee S."/>
            <person name="Talag J."/>
            <person name="Welchert J."/>
            <person name="Wing R.A."/>
        </authorList>
    </citation>
    <scope>NUCLEOTIDE SEQUENCE [LARGE SCALE GENOMIC DNA]</scope>
</reference>
<feature type="compositionally biased region" description="Pro residues" evidence="7">
    <location>
        <begin position="19"/>
        <end position="29"/>
    </location>
</feature>
<dbReference type="SMART" id="SM00487">
    <property type="entry name" value="DEXDc"/>
    <property type="match status" value="2"/>
</dbReference>
<protein>
    <recommendedName>
        <fullName evidence="12">Protein CHROMATIN REMODELING 24</fullName>
    </recommendedName>
</protein>
<evidence type="ECO:0000256" key="4">
    <source>
        <dbReference type="ARBA" id="ARBA00022806"/>
    </source>
</evidence>
<keyword evidence="3" id="KW-0378">Hydrolase</keyword>
<dbReference type="InterPro" id="IPR027417">
    <property type="entry name" value="P-loop_NTPase"/>
</dbReference>
<evidence type="ECO:0000256" key="6">
    <source>
        <dbReference type="ARBA" id="ARBA00023172"/>
    </source>
</evidence>
<dbReference type="PROSITE" id="PS51192">
    <property type="entry name" value="HELICASE_ATP_BIND_1"/>
    <property type="match status" value="2"/>
</dbReference>
<dbReference type="Proteomes" id="UP000026962">
    <property type="component" value="Chromosome 4"/>
</dbReference>
<feature type="domain" description="Helicase ATP-binding" evidence="8">
    <location>
        <begin position="1084"/>
        <end position="1259"/>
    </location>
</feature>
<dbReference type="InterPro" id="IPR049730">
    <property type="entry name" value="SNF2/RAD54-like_C"/>
</dbReference>
<dbReference type="FunFam" id="3.40.50.10810:FF:000055">
    <property type="entry name" value="Protein CHROMATIN REMODELING 24"/>
    <property type="match status" value="2"/>
</dbReference>
<dbReference type="InterPro" id="IPR014001">
    <property type="entry name" value="Helicase_ATP-bd"/>
</dbReference>
<evidence type="ECO:0000259" key="9">
    <source>
        <dbReference type="PROSITE" id="PS51194"/>
    </source>
</evidence>
<dbReference type="Pfam" id="PF00176">
    <property type="entry name" value="SNF2-rel_dom"/>
    <property type="match status" value="2"/>
</dbReference>
<evidence type="ECO:0008006" key="12">
    <source>
        <dbReference type="Google" id="ProtNLM"/>
    </source>
</evidence>
<keyword evidence="4" id="KW-0347">Helicase</keyword>
<feature type="region of interest" description="Disordered" evidence="7">
    <location>
        <begin position="1008"/>
        <end position="1041"/>
    </location>
</feature>
<evidence type="ECO:0000256" key="2">
    <source>
        <dbReference type="ARBA" id="ARBA00022741"/>
    </source>
</evidence>
<feature type="domain" description="Helicase C-terminal" evidence="9">
    <location>
        <begin position="1423"/>
        <end position="1588"/>
    </location>
</feature>
<keyword evidence="6" id="KW-0233">DNA recombination</keyword>
<dbReference type="STRING" id="4537.A0A0E0KXA1"/>
<dbReference type="InterPro" id="IPR038718">
    <property type="entry name" value="SNF2-like_sf"/>
</dbReference>
<dbReference type="InterPro" id="IPR050496">
    <property type="entry name" value="SNF2_RAD54_helicase_repair"/>
</dbReference>
<dbReference type="EnsemblPlants" id="OPUNC04G28350.2">
    <property type="protein sequence ID" value="OPUNC04G28350.2"/>
    <property type="gene ID" value="OPUNC04G28350"/>
</dbReference>
<dbReference type="GO" id="GO:0015616">
    <property type="term" value="F:DNA translocase activity"/>
    <property type="evidence" value="ECO:0007669"/>
    <property type="project" value="TreeGrafter"/>
</dbReference>
<feature type="compositionally biased region" description="Pro residues" evidence="7">
    <location>
        <begin position="55"/>
        <end position="67"/>
    </location>
</feature>
<evidence type="ECO:0000256" key="3">
    <source>
        <dbReference type="ARBA" id="ARBA00022801"/>
    </source>
</evidence>
<feature type="region of interest" description="Disordered" evidence="7">
    <location>
        <begin position="116"/>
        <end position="170"/>
    </location>
</feature>
<dbReference type="GO" id="GO:0004386">
    <property type="term" value="F:helicase activity"/>
    <property type="evidence" value="ECO:0007669"/>
    <property type="project" value="UniProtKB-KW"/>
</dbReference>
<dbReference type="OMA" id="RERIKPH"/>
<evidence type="ECO:0000256" key="1">
    <source>
        <dbReference type="ARBA" id="ARBA00007025"/>
    </source>
</evidence>
<keyword evidence="5" id="KW-0067">ATP-binding</keyword>
<feature type="domain" description="Helicase C-terminal" evidence="9">
    <location>
        <begin position="662"/>
        <end position="821"/>
    </location>
</feature>
<dbReference type="GO" id="GO:0016787">
    <property type="term" value="F:hydrolase activity"/>
    <property type="evidence" value="ECO:0007669"/>
    <property type="project" value="UniProtKB-KW"/>
</dbReference>
<keyword evidence="2" id="KW-0547">Nucleotide-binding</keyword>
<evidence type="ECO:0000256" key="5">
    <source>
        <dbReference type="ARBA" id="ARBA00022840"/>
    </source>
</evidence>
<dbReference type="PANTHER" id="PTHR45629:SF7">
    <property type="entry name" value="DNA EXCISION REPAIR PROTEIN ERCC-6-RELATED"/>
    <property type="match status" value="1"/>
</dbReference>
<dbReference type="GO" id="GO:0005524">
    <property type="term" value="F:ATP binding"/>
    <property type="evidence" value="ECO:0007669"/>
    <property type="project" value="UniProtKB-KW"/>
</dbReference>
<evidence type="ECO:0000259" key="8">
    <source>
        <dbReference type="PROSITE" id="PS51192"/>
    </source>
</evidence>
<dbReference type="Gene3D" id="3.40.50.300">
    <property type="entry name" value="P-loop containing nucleotide triphosphate hydrolases"/>
    <property type="match status" value="2"/>
</dbReference>
<dbReference type="CDD" id="cd18793">
    <property type="entry name" value="SF2_C_SNF"/>
    <property type="match status" value="2"/>
</dbReference>
<dbReference type="InterPro" id="IPR000330">
    <property type="entry name" value="SNF2_N"/>
</dbReference>
<sequence>MASPPPFDICGDLDDDPANPTPPAPPLAAPTPNGLNDRLLRLTRTHQRGSAQNPNPNPNPPPPPPQSQEPEPAKVKLAGRRRLCKLSTAADESAGDDDSIRDILDDLTTRLDSLSVDRPAARPRPHVFPLPCALDTDPSPSQSQLKPRSDVLNHNHRRGTVSKPSSSFVDDCDDDDDAGFATDAYGGVKEEVTRKVFNASSSSFWGRGNDDKMKAKGAYAFDTMSRKSTTVSKASKFFGDYDDEDDIDQDAENGKENHVIDDNDAEDVGWEKTEDFKMEPTGTGVTRKPYKLPGRIFNMLYPHQREGLRWLWVLHCRGTGGILGDDMGLGKTMQVSAFLAGLFHSRLIKRVLVVAPKTLLTHWTKELSVVGLKDKIRDYSCPNANARNYELKYAFKEGGILLTTYDIVRNNFKLIKGNFSTDADDEEETLWNYVILDEGHIIKNPKTQRAQSLFEIPCVHRVVISGTPIQNNLKEMWALFYFCCPEVLGDKEEFKARYEQAIIQGNDKNATNRQKHIGSNVAKELRERIKPYFLRRMKNEVFLDSVTGEDKKLAKKNELIIWLKLSSCQRQLYEAFLNSELVHSSMQGSPLAAITILKKICDHPLLLTKKAAEGVLEGMDAMLNNQEMGMVEKMAMNLADMAHDDDDDELQVGQDVSCKLSFMMSLLRNLVNEGHNVLIFSQTRKMLNIIQEAIILEGYKFLRIDGTTKISERERIVKDFQEGPGAPIFLLTTQVGGLGLTLTKAARVIVVDPAWNPSTDNQSVDRAYRIGQMKDVIVYRLMTSGTIEEKIYKLQVFKGALFRTATEHKEQTRYFSKRDIQELFSLPEQGFDISLTQKQLQEEHGQQIVMDDSLRKHIQFLEQQGIAGVSHHSLLFSKTAILPTLNENDALDSNNPRAMPMAKHYYKGASSDYVANGAAYAMKPKEFTARTYSPNSTSTESPEEIKAKINRLSQTLANTVLVAKLPDRGDKIRRQINELDEKLTVIESSPEPLERKCPTEVICLDDLPRRRRPADSIPMAPTSQPHSHPPPQPQREEDDDHEEELLNMVVEAGIGVGTTMEMKIPRRVLGLLYPHQRDALAWLWALHCTATGGILADDMGLGKTIQVSALLAGLFHSNLIKRALIVAPKTDLTHWVNHLSLVGLQHHIRLYSGPSVNDRTYQLNYTFKEGGILLTSYHIVRNNYMLLRGNGNCNNVDNNEEPLWDYVILDEGHIVKNPKTQSAQSLFQIPSSHRIIVTGTPIQNKLKEMWALFYFCCPDVLGDEDAFEHRYEKPILSGNDKNATDQEKQMASNAAKELRERIKPHFLRRMKSEIFVDTGAKDDKRPPQKNELRRLYEAFLNKDPVHSQTGALKSSSLEASTILRKICDHPLLLTKRGTDDFLEEMGAVLNNRDMCMVERILEDNLYADKRLQIVQGTSCKIAFILPLLRNLVEEGHYVLIFSQTRVMLNLIQDALSIESHKFLRIDGTTKLSERKKILKDFQEGLDSPILLLTSHVGGLGNTLTKADRVIVVDPAWNPSTDNQSVDRAYRIGQTKDVIVYRLVTCGTIEEKIYKQQIFKGGLFRTATEFKEQPQFYNQELYLQNEQEYSSLPPHGFDASLTQHKMQVENGQQLVTDESLKKHIQFLEQQGIAGVNHHGVLFRKTETTVTLGDDGAIDRKVRDIMVRRCYAPWEHICRDVEKKSLIGQVKEMSKKMDGLGDAMGRIATLEEEYAAELIGMLHENRWERSHLEKIRVQIDDLHEEHMVEFDEMLERIKRMELADEGELIAKFGEMVETMRQRLSLPLLSSTLSRSEAPALQRTAKKRLLLRLPAAAAEEKHRAALRDAIDKEATATASIGIVVLVQGPPPYLPCIVVYA</sequence>
<feature type="region of interest" description="Disordered" evidence="7">
    <location>
        <begin position="1"/>
        <end position="99"/>
    </location>
</feature>
<dbReference type="PROSITE" id="PS51194">
    <property type="entry name" value="HELICASE_CTER"/>
    <property type="match status" value="2"/>
</dbReference>